<feature type="domain" description="Flavin reductase like" evidence="4">
    <location>
        <begin position="45"/>
        <end position="190"/>
    </location>
</feature>
<evidence type="ECO:0000313" key="6">
    <source>
        <dbReference type="Proteomes" id="UP000321389"/>
    </source>
</evidence>
<organism evidence="5 6">
    <name type="scientific">Nitratireductor mangrovi</name>
    <dbReference type="NCBI Taxonomy" id="2599600"/>
    <lineage>
        <taxon>Bacteria</taxon>
        <taxon>Pseudomonadati</taxon>
        <taxon>Pseudomonadota</taxon>
        <taxon>Alphaproteobacteria</taxon>
        <taxon>Hyphomicrobiales</taxon>
        <taxon>Phyllobacteriaceae</taxon>
        <taxon>Nitratireductor</taxon>
    </lineage>
</organism>
<keyword evidence="2" id="KW-0560">Oxidoreductase</keyword>
<feature type="region of interest" description="Disordered" evidence="3">
    <location>
        <begin position="1"/>
        <end position="28"/>
    </location>
</feature>
<evidence type="ECO:0000256" key="3">
    <source>
        <dbReference type="SAM" id="MobiDB-lite"/>
    </source>
</evidence>
<proteinExistence type="inferred from homology"/>
<dbReference type="OrthoDB" id="9792858at2"/>
<dbReference type="Pfam" id="PF01613">
    <property type="entry name" value="Flavin_Reduct"/>
    <property type="match status" value="1"/>
</dbReference>
<evidence type="ECO:0000259" key="4">
    <source>
        <dbReference type="SMART" id="SM00903"/>
    </source>
</evidence>
<comment type="similarity">
    <text evidence="1">Belongs to the non-flavoprotein flavin reductase family.</text>
</comment>
<dbReference type="KEGG" id="niy:FQ775_08215"/>
<dbReference type="SUPFAM" id="SSF50475">
    <property type="entry name" value="FMN-binding split barrel"/>
    <property type="match status" value="1"/>
</dbReference>
<dbReference type="AlphaFoldDB" id="A0A5B8KXE3"/>
<dbReference type="InterPro" id="IPR002563">
    <property type="entry name" value="Flavin_Rdtase-like_dom"/>
</dbReference>
<dbReference type="PANTHER" id="PTHR30466">
    <property type="entry name" value="FLAVIN REDUCTASE"/>
    <property type="match status" value="1"/>
</dbReference>
<dbReference type="RefSeq" id="WP_146299012.1">
    <property type="nucleotide sequence ID" value="NZ_CP042301.2"/>
</dbReference>
<gene>
    <name evidence="5" type="ORF">FQ775_08215</name>
</gene>
<dbReference type="GO" id="GO:0010181">
    <property type="term" value="F:FMN binding"/>
    <property type="evidence" value="ECO:0007669"/>
    <property type="project" value="InterPro"/>
</dbReference>
<dbReference type="PANTHER" id="PTHR30466:SF11">
    <property type="entry name" value="FLAVIN-DEPENDENT MONOOXYGENASE, REDUCTASE SUBUNIT HSAB"/>
    <property type="match status" value="1"/>
</dbReference>
<name>A0A5B8KXE3_9HYPH</name>
<accession>A0A5B8KXE3</accession>
<dbReference type="Gene3D" id="2.30.110.10">
    <property type="entry name" value="Electron Transport, Fmn-binding Protein, Chain A"/>
    <property type="match status" value="1"/>
</dbReference>
<dbReference type="InterPro" id="IPR050268">
    <property type="entry name" value="NADH-dep_flavin_reductase"/>
</dbReference>
<dbReference type="EMBL" id="CP042301">
    <property type="protein sequence ID" value="QDZ00364.1"/>
    <property type="molecule type" value="Genomic_DNA"/>
</dbReference>
<dbReference type="InterPro" id="IPR012349">
    <property type="entry name" value="Split_barrel_FMN-bd"/>
</dbReference>
<keyword evidence="6" id="KW-1185">Reference proteome</keyword>
<evidence type="ECO:0000256" key="2">
    <source>
        <dbReference type="ARBA" id="ARBA00023002"/>
    </source>
</evidence>
<reference evidence="5" key="1">
    <citation type="submission" date="2020-04" db="EMBL/GenBank/DDBJ databases">
        <title>Nitratireductor sp. nov. isolated from mangrove soil.</title>
        <authorList>
            <person name="Ye Y."/>
        </authorList>
    </citation>
    <scope>NUCLEOTIDE SEQUENCE</scope>
    <source>
        <strain evidence="5">SY7</strain>
    </source>
</reference>
<dbReference type="GO" id="GO:0042602">
    <property type="term" value="F:riboflavin reductase (NADPH) activity"/>
    <property type="evidence" value="ECO:0007669"/>
    <property type="project" value="TreeGrafter"/>
</dbReference>
<dbReference type="Proteomes" id="UP000321389">
    <property type="component" value="Chromosome"/>
</dbReference>
<dbReference type="SMART" id="SM00903">
    <property type="entry name" value="Flavin_Reduct"/>
    <property type="match status" value="1"/>
</dbReference>
<evidence type="ECO:0000313" key="5">
    <source>
        <dbReference type="EMBL" id="QDZ00364.1"/>
    </source>
</evidence>
<evidence type="ECO:0000256" key="1">
    <source>
        <dbReference type="ARBA" id="ARBA00008898"/>
    </source>
</evidence>
<protein>
    <submittedName>
        <fullName evidence="5">Flavin reductase family protein</fullName>
    </submittedName>
</protein>
<sequence>MSSRRPARTDRKVRRGQTGGDANVTGKDEQRAWPAVGEFEFKAAIRQVASAVFVLTARSGEKVSGLTATSLCSVSSEPPLVLVSVNSQATVERLVSESGAFAVNFLSEDQHRIGRLFTGTEFTSRERFAEGVWEKLVTGAPILDAAMATFDCVVESTFVHGSHTIFFGRVVAALSLDQECLIYRDGSFRRLAPVI</sequence>